<reference evidence="1" key="1">
    <citation type="journal article" date="2021" name="Microb. Physiol.">
        <title>Proteogenomic Insights into the Physiology of Marine, Sulfate-Reducing, Filamentous Desulfonema limicola and Desulfonema magnum.</title>
        <authorList>
            <person name="Schnaars V."/>
            <person name="Wohlbrand L."/>
            <person name="Scheve S."/>
            <person name="Hinrichs C."/>
            <person name="Reinhardt R."/>
            <person name="Rabus R."/>
        </authorList>
    </citation>
    <scope>NUCLEOTIDE SEQUENCE</scope>
    <source>
        <strain evidence="1">5ac10</strain>
    </source>
</reference>
<organism evidence="1 2">
    <name type="scientific">Desulfonema limicola</name>
    <dbReference type="NCBI Taxonomy" id="45656"/>
    <lineage>
        <taxon>Bacteria</taxon>
        <taxon>Pseudomonadati</taxon>
        <taxon>Thermodesulfobacteriota</taxon>
        <taxon>Desulfobacteria</taxon>
        <taxon>Desulfobacterales</taxon>
        <taxon>Desulfococcaceae</taxon>
        <taxon>Desulfonema</taxon>
    </lineage>
</organism>
<proteinExistence type="predicted"/>
<protein>
    <submittedName>
        <fullName evidence="1">Uncharacterized protein</fullName>
    </submittedName>
</protein>
<sequence>MQEQFLAEYLQNQVFAPAFNVLPCPVCHDFFWAWDFINFFIP</sequence>
<dbReference type="Proteomes" id="UP000663720">
    <property type="component" value="Chromosome"/>
</dbReference>
<dbReference type="EMBL" id="CP061799">
    <property type="protein sequence ID" value="QTA79142.1"/>
    <property type="molecule type" value="Genomic_DNA"/>
</dbReference>
<evidence type="ECO:0000313" key="1">
    <source>
        <dbReference type="EMBL" id="QTA79142.1"/>
    </source>
</evidence>
<name>A0A975B5G9_9BACT</name>
<dbReference type="KEGG" id="dli:dnl_13960"/>
<gene>
    <name evidence="1" type="ORF">dnl_13960</name>
</gene>
<evidence type="ECO:0000313" key="2">
    <source>
        <dbReference type="Proteomes" id="UP000663720"/>
    </source>
</evidence>
<dbReference type="AlphaFoldDB" id="A0A975B5G9"/>
<accession>A0A975B5G9</accession>
<keyword evidence="2" id="KW-1185">Reference proteome</keyword>